<dbReference type="PANTHER" id="PTHR37984:SF15">
    <property type="entry name" value="INTEGRASE CATALYTIC DOMAIN-CONTAINING PROTEIN"/>
    <property type="match status" value="1"/>
</dbReference>
<dbReference type="AlphaFoldDB" id="A0A0C2MWK6"/>
<feature type="domain" description="Integrase catalytic" evidence="1">
    <location>
        <begin position="1"/>
        <end position="162"/>
    </location>
</feature>
<dbReference type="InterPro" id="IPR012337">
    <property type="entry name" value="RNaseH-like_sf"/>
</dbReference>
<dbReference type="GO" id="GO:0015074">
    <property type="term" value="P:DNA integration"/>
    <property type="evidence" value="ECO:0007669"/>
    <property type="project" value="InterPro"/>
</dbReference>
<accession>A0A0C2MWK6</accession>
<protein>
    <submittedName>
        <fullName evidence="2">Pol polyprotein</fullName>
    </submittedName>
</protein>
<dbReference type="OrthoDB" id="5986823at2759"/>
<gene>
    <name evidence="2" type="ORF">RF11_05563</name>
</gene>
<evidence type="ECO:0000259" key="1">
    <source>
        <dbReference type="PROSITE" id="PS50994"/>
    </source>
</evidence>
<dbReference type="Pfam" id="PF00665">
    <property type="entry name" value="rve"/>
    <property type="match status" value="1"/>
</dbReference>
<dbReference type="OMA" id="ANDAKVM"/>
<comment type="caution">
    <text evidence="2">The sequence shown here is derived from an EMBL/GenBank/DDBJ whole genome shotgun (WGS) entry which is preliminary data.</text>
</comment>
<keyword evidence="3" id="KW-1185">Reference proteome</keyword>
<evidence type="ECO:0000313" key="2">
    <source>
        <dbReference type="EMBL" id="KII68535.1"/>
    </source>
</evidence>
<dbReference type="PANTHER" id="PTHR37984">
    <property type="entry name" value="PROTEIN CBG26694"/>
    <property type="match status" value="1"/>
</dbReference>
<dbReference type="Proteomes" id="UP000031668">
    <property type="component" value="Unassembled WGS sequence"/>
</dbReference>
<dbReference type="InterPro" id="IPR036397">
    <property type="entry name" value="RNaseH_sf"/>
</dbReference>
<dbReference type="SUPFAM" id="SSF53098">
    <property type="entry name" value="Ribonuclease H-like"/>
    <property type="match status" value="1"/>
</dbReference>
<dbReference type="PROSITE" id="PS50994">
    <property type="entry name" value="INTEGRASE"/>
    <property type="match status" value="1"/>
</dbReference>
<reference evidence="2 3" key="1">
    <citation type="journal article" date="2014" name="Genome Biol. Evol.">
        <title>The genome of the myxosporean Thelohanellus kitauei shows adaptations to nutrient acquisition within its fish host.</title>
        <authorList>
            <person name="Yang Y."/>
            <person name="Xiong J."/>
            <person name="Zhou Z."/>
            <person name="Huo F."/>
            <person name="Miao W."/>
            <person name="Ran C."/>
            <person name="Liu Y."/>
            <person name="Zhang J."/>
            <person name="Feng J."/>
            <person name="Wang M."/>
            <person name="Wang M."/>
            <person name="Wang L."/>
            <person name="Yao B."/>
        </authorList>
    </citation>
    <scope>NUCLEOTIDE SEQUENCE [LARGE SCALE GENOMIC DNA]</scope>
    <source>
        <strain evidence="2">Wuqing</strain>
    </source>
</reference>
<name>A0A0C2MWK6_THEKT</name>
<dbReference type="InterPro" id="IPR001584">
    <property type="entry name" value="Integrase_cat-core"/>
</dbReference>
<dbReference type="EMBL" id="JWZT01002825">
    <property type="protein sequence ID" value="KII68535.1"/>
    <property type="molecule type" value="Genomic_DNA"/>
</dbReference>
<evidence type="ECO:0000313" key="3">
    <source>
        <dbReference type="Proteomes" id="UP000031668"/>
    </source>
</evidence>
<dbReference type="GO" id="GO:0003676">
    <property type="term" value="F:nucleic acid binding"/>
    <property type="evidence" value="ECO:0007669"/>
    <property type="project" value="InterPro"/>
</dbReference>
<sequence>MILQPGVGPLPTCRGYTHLLTCVDRFTRWPEAIPLSDISAESCAKAFKSTWISRFEVPLQITSDRGRQFTSQLWTAMSKLFGTSLTHTSSYHPQANGLVERFHRHLKSSLMARLSNDQWLKELTLGTSWHPSDTERRFESLVRRVGIRYPANTPMRICRYKQ</sequence>
<proteinExistence type="predicted"/>
<dbReference type="InterPro" id="IPR050951">
    <property type="entry name" value="Retrovirus_Pol_polyprotein"/>
</dbReference>
<dbReference type="Gene3D" id="3.30.420.10">
    <property type="entry name" value="Ribonuclease H-like superfamily/Ribonuclease H"/>
    <property type="match status" value="1"/>
</dbReference>
<organism evidence="2 3">
    <name type="scientific">Thelohanellus kitauei</name>
    <name type="common">Myxosporean</name>
    <dbReference type="NCBI Taxonomy" id="669202"/>
    <lineage>
        <taxon>Eukaryota</taxon>
        <taxon>Metazoa</taxon>
        <taxon>Cnidaria</taxon>
        <taxon>Myxozoa</taxon>
        <taxon>Myxosporea</taxon>
        <taxon>Bivalvulida</taxon>
        <taxon>Platysporina</taxon>
        <taxon>Myxobolidae</taxon>
        <taxon>Thelohanellus</taxon>
    </lineage>
</organism>